<evidence type="ECO:0000313" key="2">
    <source>
        <dbReference type="EMBL" id="CAH0393289.1"/>
    </source>
</evidence>
<proteinExistence type="predicted"/>
<accession>A0A9P0AJT2</accession>
<evidence type="ECO:0000313" key="3">
    <source>
        <dbReference type="Proteomes" id="UP001152759"/>
    </source>
</evidence>
<name>A0A9P0AJT2_BEMTA</name>
<gene>
    <name evidence="2" type="ORF">BEMITA_LOCUS11711</name>
</gene>
<feature type="region of interest" description="Disordered" evidence="1">
    <location>
        <begin position="288"/>
        <end position="310"/>
    </location>
</feature>
<dbReference type="EMBL" id="OU963868">
    <property type="protein sequence ID" value="CAH0393289.1"/>
    <property type="molecule type" value="Genomic_DNA"/>
</dbReference>
<feature type="compositionally biased region" description="Basic and acidic residues" evidence="1">
    <location>
        <begin position="288"/>
        <end position="299"/>
    </location>
</feature>
<protein>
    <submittedName>
        <fullName evidence="2">Uncharacterized protein</fullName>
    </submittedName>
</protein>
<dbReference type="AlphaFoldDB" id="A0A9P0AJT2"/>
<organism evidence="2 3">
    <name type="scientific">Bemisia tabaci</name>
    <name type="common">Sweetpotato whitefly</name>
    <name type="synonym">Aleurodes tabaci</name>
    <dbReference type="NCBI Taxonomy" id="7038"/>
    <lineage>
        <taxon>Eukaryota</taxon>
        <taxon>Metazoa</taxon>
        <taxon>Ecdysozoa</taxon>
        <taxon>Arthropoda</taxon>
        <taxon>Hexapoda</taxon>
        <taxon>Insecta</taxon>
        <taxon>Pterygota</taxon>
        <taxon>Neoptera</taxon>
        <taxon>Paraneoptera</taxon>
        <taxon>Hemiptera</taxon>
        <taxon>Sternorrhyncha</taxon>
        <taxon>Aleyrodoidea</taxon>
        <taxon>Aleyrodidae</taxon>
        <taxon>Aleyrodinae</taxon>
        <taxon>Bemisia</taxon>
    </lineage>
</organism>
<evidence type="ECO:0000256" key="1">
    <source>
        <dbReference type="SAM" id="MobiDB-lite"/>
    </source>
</evidence>
<dbReference type="Proteomes" id="UP001152759">
    <property type="component" value="Chromosome 7"/>
</dbReference>
<keyword evidence="3" id="KW-1185">Reference proteome</keyword>
<sequence length="341" mass="39137">MDGSSGDRTDYQPTTFHTKTGYHEYVCEKYSSPVTLPNSNVTLNGLDVGKSKGDAVFITDFEDYSICSDEDFSEYIHQVPRALQEKLDSQWVYVTHILPTLRKTITRNELYNQAMSGKILAYQYTECSVAGCECVYFGYIPANGSKYIAGCHKRCLIASQKVWPRRLLVKLSNRTACSCGERDCARWYSSFLSDSFSSETSFVRFNNCIRRFPWSDIRVYPGEKNRAFNERIKTPRECKVCAQCFACSRSDSYCRTHTVCKHKRHTLYNSITTFAKESNIQLRTRRKIEEGGVERHSTEEPSSSQLKTPTIKPCKRIMRSNESAVSDGIVEAKRQRHYGKM</sequence>
<reference evidence="2" key="1">
    <citation type="submission" date="2021-12" db="EMBL/GenBank/DDBJ databases">
        <authorList>
            <person name="King R."/>
        </authorList>
    </citation>
    <scope>NUCLEOTIDE SEQUENCE</scope>
</reference>